<sequence>MRTSMSRLRRDERDAEAAHRNRVHTDAMYGRRSEQAGTVTPPPPALRTAAQDVVLRRVASSLRVLAACVVHPAVPASNTKAGRHLMCKEHDQRRCLSAGRDWRSLRYVFDRTRAIKLRVISVGVPPATYGSKTRLHSRARGARCADCEAGAGRAEVEVVLRNEAVEWVTSTDAVQLGQIEWKLEEISKSQVKSHGGGKAVWADYGRIGLRRTVRNSDTLLQLNSHHLLRLILNPSRDSHGVGPDDTAQPSVLEMLP</sequence>
<feature type="region of interest" description="Disordered" evidence="1">
    <location>
        <begin position="234"/>
        <end position="256"/>
    </location>
</feature>
<organism evidence="2 3">
    <name type="scientific">Favolaschia claudopus</name>
    <dbReference type="NCBI Taxonomy" id="2862362"/>
    <lineage>
        <taxon>Eukaryota</taxon>
        <taxon>Fungi</taxon>
        <taxon>Dikarya</taxon>
        <taxon>Basidiomycota</taxon>
        <taxon>Agaricomycotina</taxon>
        <taxon>Agaricomycetes</taxon>
        <taxon>Agaricomycetidae</taxon>
        <taxon>Agaricales</taxon>
        <taxon>Marasmiineae</taxon>
        <taxon>Mycenaceae</taxon>
        <taxon>Favolaschia</taxon>
    </lineage>
</organism>
<feature type="region of interest" description="Disordered" evidence="1">
    <location>
        <begin position="1"/>
        <end position="45"/>
    </location>
</feature>
<dbReference type="Proteomes" id="UP001362999">
    <property type="component" value="Unassembled WGS sequence"/>
</dbReference>
<evidence type="ECO:0000256" key="1">
    <source>
        <dbReference type="SAM" id="MobiDB-lite"/>
    </source>
</evidence>
<dbReference type="EMBL" id="JAWWNJ010000007">
    <property type="protein sequence ID" value="KAK7051874.1"/>
    <property type="molecule type" value="Genomic_DNA"/>
</dbReference>
<dbReference type="AlphaFoldDB" id="A0AAW0DKZ2"/>
<protein>
    <submittedName>
        <fullName evidence="2">Uncharacterized protein</fullName>
    </submittedName>
</protein>
<feature type="compositionally biased region" description="Basic and acidic residues" evidence="1">
    <location>
        <begin position="8"/>
        <end position="34"/>
    </location>
</feature>
<comment type="caution">
    <text evidence="2">The sequence shown here is derived from an EMBL/GenBank/DDBJ whole genome shotgun (WGS) entry which is preliminary data.</text>
</comment>
<evidence type="ECO:0000313" key="2">
    <source>
        <dbReference type="EMBL" id="KAK7051874.1"/>
    </source>
</evidence>
<keyword evidence="3" id="KW-1185">Reference proteome</keyword>
<reference evidence="2 3" key="1">
    <citation type="journal article" date="2024" name="J Genomics">
        <title>Draft genome sequencing and assembly of Favolaschia claudopus CIRM-BRFM 2984 isolated from oak limbs.</title>
        <authorList>
            <person name="Navarro D."/>
            <person name="Drula E."/>
            <person name="Chaduli D."/>
            <person name="Cazenave R."/>
            <person name="Ahrendt S."/>
            <person name="Wang J."/>
            <person name="Lipzen A."/>
            <person name="Daum C."/>
            <person name="Barry K."/>
            <person name="Grigoriev I.V."/>
            <person name="Favel A."/>
            <person name="Rosso M.N."/>
            <person name="Martin F."/>
        </authorList>
    </citation>
    <scope>NUCLEOTIDE SEQUENCE [LARGE SCALE GENOMIC DNA]</scope>
    <source>
        <strain evidence="2 3">CIRM-BRFM 2984</strain>
    </source>
</reference>
<evidence type="ECO:0000313" key="3">
    <source>
        <dbReference type="Proteomes" id="UP001362999"/>
    </source>
</evidence>
<gene>
    <name evidence="2" type="ORF">R3P38DRAFT_3593983</name>
</gene>
<proteinExistence type="predicted"/>
<name>A0AAW0DKZ2_9AGAR</name>
<accession>A0AAW0DKZ2</accession>